<keyword evidence="1" id="KW-0175">Coiled coil</keyword>
<proteinExistence type="predicted"/>
<dbReference type="Proteomes" id="UP000276437">
    <property type="component" value="Chromosome"/>
</dbReference>
<dbReference type="RefSeq" id="WP_126308208.1">
    <property type="nucleotide sequence ID" value="NZ_AP018449.1"/>
</dbReference>
<dbReference type="KEGG" id="mana:MAMMFC1_01817"/>
<evidence type="ECO:0000313" key="2">
    <source>
        <dbReference type="EMBL" id="BBB91146.1"/>
    </source>
</evidence>
<gene>
    <name evidence="2" type="ORF">MAMMFC1_01817</name>
</gene>
<protein>
    <submittedName>
        <fullName evidence="2">Uncharacterized protein</fullName>
    </submittedName>
</protein>
<evidence type="ECO:0000313" key="3">
    <source>
        <dbReference type="Proteomes" id="UP000276437"/>
    </source>
</evidence>
<feature type="coiled-coil region" evidence="1">
    <location>
        <begin position="89"/>
        <end position="123"/>
    </location>
</feature>
<dbReference type="EMBL" id="AP018449">
    <property type="protein sequence ID" value="BBB91146.1"/>
    <property type="molecule type" value="Genomic_DNA"/>
</dbReference>
<evidence type="ECO:0000256" key="1">
    <source>
        <dbReference type="SAM" id="Coils"/>
    </source>
</evidence>
<sequence length="138" mass="15438">MDEEFLRKILEEQRSMGAVLRQLLDDQKQLAEAHKQLTEGQKLLSEGQQQLFGGQEKLVADQKQNADFIQKLLQSAGEAAPESDGHLHNNAANELLENLANTVAKVESELKKLHSNLRTIEAITAKNWNELIDLQAGK</sequence>
<accession>A0A348AJ98</accession>
<dbReference type="AlphaFoldDB" id="A0A348AJ98"/>
<dbReference type="OrthoDB" id="1685197at2"/>
<reference evidence="2 3" key="1">
    <citation type="journal article" date="2018" name="Int. J. Syst. Evol. Microbiol.">
        <title>Methylomusa anaerophila gen. nov., sp. nov., an anaerobic methanol-utilizing bacterium isolated from a microbial fuel cell.</title>
        <authorList>
            <person name="Amano N."/>
            <person name="Yamamuro A."/>
            <person name="Miyahara M."/>
            <person name="Kouzuma A."/>
            <person name="Abe T."/>
            <person name="Watanabe K."/>
        </authorList>
    </citation>
    <scope>NUCLEOTIDE SEQUENCE [LARGE SCALE GENOMIC DNA]</scope>
    <source>
        <strain evidence="2 3">MMFC1</strain>
    </source>
</reference>
<organism evidence="2 3">
    <name type="scientific">Methylomusa anaerophila</name>
    <dbReference type="NCBI Taxonomy" id="1930071"/>
    <lineage>
        <taxon>Bacteria</taxon>
        <taxon>Bacillati</taxon>
        <taxon>Bacillota</taxon>
        <taxon>Negativicutes</taxon>
        <taxon>Selenomonadales</taxon>
        <taxon>Sporomusaceae</taxon>
        <taxon>Methylomusa</taxon>
    </lineage>
</organism>
<name>A0A348AJ98_9FIRM</name>
<keyword evidence="3" id="KW-1185">Reference proteome</keyword>